<evidence type="ECO:0000256" key="1">
    <source>
        <dbReference type="SAM" id="Phobius"/>
    </source>
</evidence>
<protein>
    <submittedName>
        <fullName evidence="2">Uncharacterized protein</fullName>
    </submittedName>
</protein>
<dbReference type="OrthoDB" id="6315535at2"/>
<dbReference type="PATRIC" id="fig|43658.5.peg.2413"/>
<reference evidence="2 3" key="1">
    <citation type="journal article" date="2015" name="BMC Genomics">
        <title>Genome mining reveals unlocked bioactive potential of marine Gram-negative bacteria.</title>
        <authorList>
            <person name="Machado H."/>
            <person name="Sonnenschein E.C."/>
            <person name="Melchiorsen J."/>
            <person name="Gram L."/>
        </authorList>
    </citation>
    <scope>NUCLEOTIDE SEQUENCE [LARGE SCALE GENOMIC DNA]</scope>
    <source>
        <strain evidence="2 3">S2471</strain>
    </source>
</reference>
<dbReference type="Proteomes" id="UP000033452">
    <property type="component" value="Unassembled WGS sequence"/>
</dbReference>
<dbReference type="RefSeq" id="WP_046005104.1">
    <property type="nucleotide sequence ID" value="NZ_JXYA01000023.1"/>
</dbReference>
<keyword evidence="1" id="KW-0472">Membrane</keyword>
<gene>
    <name evidence="2" type="ORF">TW77_11420</name>
</gene>
<accession>A0A0F4QNU6</accession>
<proteinExistence type="predicted"/>
<feature type="transmembrane region" description="Helical" evidence="1">
    <location>
        <begin position="57"/>
        <end position="74"/>
    </location>
</feature>
<keyword evidence="3" id="KW-1185">Reference proteome</keyword>
<feature type="transmembrane region" description="Helical" evidence="1">
    <location>
        <begin position="6"/>
        <end position="24"/>
    </location>
</feature>
<evidence type="ECO:0000313" key="3">
    <source>
        <dbReference type="Proteomes" id="UP000033452"/>
    </source>
</evidence>
<dbReference type="EMBL" id="JXYA01000023">
    <property type="protein sequence ID" value="KJZ08979.1"/>
    <property type="molecule type" value="Genomic_DNA"/>
</dbReference>
<comment type="caution">
    <text evidence="2">The sequence shown here is derived from an EMBL/GenBank/DDBJ whole genome shotgun (WGS) entry which is preliminary data.</text>
</comment>
<keyword evidence="1" id="KW-0812">Transmembrane</keyword>
<dbReference type="AlphaFoldDB" id="A0A0F4QNU6"/>
<feature type="transmembrane region" description="Helical" evidence="1">
    <location>
        <begin position="105"/>
        <end position="128"/>
    </location>
</feature>
<evidence type="ECO:0000313" key="2">
    <source>
        <dbReference type="EMBL" id="KJZ08979.1"/>
    </source>
</evidence>
<feature type="transmembrane region" description="Helical" evidence="1">
    <location>
        <begin position="148"/>
        <end position="167"/>
    </location>
</feature>
<name>A0A0F4QNU6_9GAMM</name>
<keyword evidence="1" id="KW-1133">Transmembrane helix</keyword>
<organism evidence="2 3">
    <name type="scientific">Pseudoalteromonas rubra</name>
    <dbReference type="NCBI Taxonomy" id="43658"/>
    <lineage>
        <taxon>Bacteria</taxon>
        <taxon>Pseudomonadati</taxon>
        <taxon>Pseudomonadota</taxon>
        <taxon>Gammaproteobacteria</taxon>
        <taxon>Alteromonadales</taxon>
        <taxon>Pseudoalteromonadaceae</taxon>
        <taxon>Pseudoalteromonas</taxon>
    </lineage>
</organism>
<sequence length="178" mass="21434">MEFIYKVFQYAPIFIVLFGLCYTWRFENARWFFITLGVVELIDELMIPVALNWETYYYVYCALMSFAFLLPIVYRKRLAHWFYEKTNYEYFYRCYAKHTVSAQEMLVICLVGLSCIINMLTFIEVLLYKSFLIDNAYLKFYVRDNANTLLHIVMILALLQFALRAEFREGLEPHEESN</sequence>